<dbReference type="PANTHER" id="PTHR23028">
    <property type="entry name" value="ACETYLTRANSFERASE"/>
    <property type="match status" value="1"/>
</dbReference>
<organism evidence="11 12">
    <name type="scientific">Vitreoscilla filiformis</name>
    <dbReference type="NCBI Taxonomy" id="63"/>
    <lineage>
        <taxon>Bacteria</taxon>
        <taxon>Pseudomonadati</taxon>
        <taxon>Pseudomonadota</taxon>
        <taxon>Betaproteobacteria</taxon>
        <taxon>Neisseriales</taxon>
        <taxon>Neisseriaceae</taxon>
        <taxon>Vitreoscilla</taxon>
    </lineage>
</organism>
<dbReference type="InterPro" id="IPR043968">
    <property type="entry name" value="SGNH"/>
</dbReference>
<dbReference type="GO" id="GO:0016788">
    <property type="term" value="F:hydrolase activity, acting on ester bonds"/>
    <property type="evidence" value="ECO:0007669"/>
    <property type="project" value="UniProtKB-ARBA"/>
</dbReference>
<dbReference type="PANTHER" id="PTHR23028:SF53">
    <property type="entry name" value="ACYL_TRANSF_3 DOMAIN-CONTAINING PROTEIN"/>
    <property type="match status" value="1"/>
</dbReference>
<dbReference type="Gene3D" id="3.40.50.1110">
    <property type="entry name" value="SGNH hydrolase"/>
    <property type="match status" value="1"/>
</dbReference>
<dbReference type="SUPFAM" id="SSF52266">
    <property type="entry name" value="SGNH hydrolase"/>
    <property type="match status" value="1"/>
</dbReference>
<evidence type="ECO:0000313" key="11">
    <source>
        <dbReference type="EMBL" id="ASM79177.1"/>
    </source>
</evidence>
<dbReference type="AlphaFoldDB" id="A0A221KK00"/>
<proteinExistence type="predicted"/>
<dbReference type="InterPro" id="IPR050879">
    <property type="entry name" value="Acyltransferase_3"/>
</dbReference>
<dbReference type="Pfam" id="PF01757">
    <property type="entry name" value="Acyl_transf_3"/>
    <property type="match status" value="1"/>
</dbReference>
<sequence length="657" mass="71294">MVAAKQTPALRADIQLLRAWAVLLVVWHHAQLGGMPAGFLGVDIFFVISGYLITGMIQQGLTQGTFSFAVFYLRRAKRLLPAAYATALLTGLASAWVLEPAERTDLWAQLLGAVSFSANGVLWRQAGYFDGAAELKPLLHMWSLSLEEQYYMVLPGLLWACPPAWRRAGVLLGVVASAGLCAWMMQRWPSAAFYGLPTRAWELGLGSLVALWPASAVQRWQPPLQHGRWLAVAVLVGVPMHPLGQTHPGWNAVLVTLATALLLMTRFNVARVWTPGVRLGDASYAVYLVHWPLLALLNNASLQTPDAHWRWAAIGMSGVLGWALHRGIEQPLRRWPLAPGRAALGWALGASALTLAVPGWVLLRSSDAESALATLRAPNVGFAAVCDQDRALYRPLPACQDQPQARTLVWGDSFGMHLIPALAGMTPGGVAQATRSTCSPLLDLAPMDDRDHPLSWARDCLAFNRSVLDALAQAPHIDVVVLSSPFMHLLATHDLGRRWQVLDGHQPGPGEVRTPSAAHVQAALVRTVARLRQLGKRVVIVAPPPWTQVDSSRCQVRQQLGLWTLDAAAAGLGPDCSLSEADSRRQQAPVLDMLAQVAQAAQVPVFDFHARLCRDGRCATALAGQGLYRDARHFSYAGAKTLGQLEGLGQQWRAVAR</sequence>
<evidence type="ECO:0000259" key="10">
    <source>
        <dbReference type="Pfam" id="PF19040"/>
    </source>
</evidence>
<keyword evidence="5 8" id="KW-1133">Transmembrane helix</keyword>
<evidence type="ECO:0000256" key="2">
    <source>
        <dbReference type="ARBA" id="ARBA00022475"/>
    </source>
</evidence>
<gene>
    <name evidence="11" type="ORF">VITFI_CDS3400</name>
</gene>
<keyword evidence="2" id="KW-1003">Cell membrane</keyword>
<reference evidence="11 12" key="1">
    <citation type="submission" date="2017-07" db="EMBL/GenBank/DDBJ databases">
        <title>Complete Genome Sequence of the cosmetic ferment Vitreoscilla filiformis (ATCC15551).</title>
        <authorList>
            <person name="Contreras S."/>
            <person name="Sagory-Zalkind P."/>
            <person name="Blanquart H."/>
            <person name="Iltis A."/>
            <person name="Morand S.C."/>
        </authorList>
    </citation>
    <scope>NUCLEOTIDE SEQUENCE [LARGE SCALE GENOMIC DNA]</scope>
    <source>
        <strain evidence="11 12">ATCC 15551</strain>
        <plasmid evidence="12">Plasmid pvf1</plasmid>
    </source>
</reference>
<feature type="transmembrane region" description="Helical" evidence="8">
    <location>
        <begin position="78"/>
        <end position="98"/>
    </location>
</feature>
<evidence type="ECO:0000256" key="3">
    <source>
        <dbReference type="ARBA" id="ARBA00022679"/>
    </source>
</evidence>
<feature type="domain" description="Acyltransferase 3" evidence="9">
    <location>
        <begin position="12"/>
        <end position="322"/>
    </location>
</feature>
<evidence type="ECO:0000256" key="4">
    <source>
        <dbReference type="ARBA" id="ARBA00022692"/>
    </source>
</evidence>
<dbReference type="GO" id="GO:0005886">
    <property type="term" value="C:plasma membrane"/>
    <property type="evidence" value="ECO:0007669"/>
    <property type="project" value="UniProtKB-SubCell"/>
</dbReference>
<evidence type="ECO:0000256" key="8">
    <source>
        <dbReference type="SAM" id="Phobius"/>
    </source>
</evidence>
<feature type="domain" description="SGNH" evidence="10">
    <location>
        <begin position="395"/>
        <end position="644"/>
    </location>
</feature>
<evidence type="ECO:0000256" key="7">
    <source>
        <dbReference type="ARBA" id="ARBA00023315"/>
    </source>
</evidence>
<evidence type="ECO:0000256" key="6">
    <source>
        <dbReference type="ARBA" id="ARBA00023136"/>
    </source>
</evidence>
<evidence type="ECO:0000259" key="9">
    <source>
        <dbReference type="Pfam" id="PF01757"/>
    </source>
</evidence>
<keyword evidence="3 11" id="KW-0808">Transferase</keyword>
<keyword evidence="4 8" id="KW-0812">Transmembrane</keyword>
<keyword evidence="12" id="KW-1185">Reference proteome</keyword>
<name>A0A221KK00_VITFI</name>
<evidence type="ECO:0000313" key="12">
    <source>
        <dbReference type="Proteomes" id="UP000199729"/>
    </source>
</evidence>
<dbReference type="KEGG" id="vff:VITFI_CDS3400"/>
<geneLocation type="plasmid" evidence="12">
    <name>pvf1</name>
</geneLocation>
<dbReference type="Pfam" id="PF19040">
    <property type="entry name" value="SGNH"/>
    <property type="match status" value="1"/>
</dbReference>
<dbReference type="Proteomes" id="UP000199729">
    <property type="component" value="Plasmid pVF1"/>
</dbReference>
<keyword evidence="6 8" id="KW-0472">Membrane</keyword>
<keyword evidence="7 11" id="KW-0012">Acyltransferase</keyword>
<dbReference type="InterPro" id="IPR002656">
    <property type="entry name" value="Acyl_transf_3_dom"/>
</dbReference>
<dbReference type="GO" id="GO:0016747">
    <property type="term" value="F:acyltransferase activity, transferring groups other than amino-acyl groups"/>
    <property type="evidence" value="ECO:0007669"/>
    <property type="project" value="InterPro"/>
</dbReference>
<accession>A0A221KK00</accession>
<dbReference type="GO" id="GO:0009103">
    <property type="term" value="P:lipopolysaccharide biosynthetic process"/>
    <property type="evidence" value="ECO:0007669"/>
    <property type="project" value="TreeGrafter"/>
</dbReference>
<keyword evidence="11" id="KW-0614">Plasmid</keyword>
<comment type="subcellular location">
    <subcellularLocation>
        <location evidence="1">Cell membrane</location>
        <topology evidence="1">Multi-pass membrane protein</topology>
    </subcellularLocation>
</comment>
<dbReference type="EMBL" id="CP022424">
    <property type="protein sequence ID" value="ASM79177.1"/>
    <property type="molecule type" value="Genomic_DNA"/>
</dbReference>
<dbReference type="InterPro" id="IPR036514">
    <property type="entry name" value="SGNH_hydro_sf"/>
</dbReference>
<protein>
    <submittedName>
        <fullName evidence="11">Acyltransferase</fullName>
    </submittedName>
</protein>
<evidence type="ECO:0000256" key="5">
    <source>
        <dbReference type="ARBA" id="ARBA00022989"/>
    </source>
</evidence>
<evidence type="ECO:0000256" key="1">
    <source>
        <dbReference type="ARBA" id="ARBA00004651"/>
    </source>
</evidence>